<evidence type="ECO:0000259" key="10">
    <source>
        <dbReference type="Pfam" id="PF19029"/>
    </source>
</evidence>
<dbReference type="Pfam" id="PF05957">
    <property type="entry name" value="DUF883"/>
    <property type="match status" value="1"/>
</dbReference>
<feature type="domain" description="DUF883" evidence="9">
    <location>
        <begin position="16"/>
        <end position="67"/>
    </location>
</feature>
<evidence type="ECO:0000256" key="8">
    <source>
        <dbReference type="SAM" id="Phobius"/>
    </source>
</evidence>
<feature type="domain" description="DUF883" evidence="10">
    <location>
        <begin position="80"/>
        <end position="109"/>
    </location>
</feature>
<comment type="subcellular location">
    <subcellularLocation>
        <location evidence="1">Cell inner membrane</location>
        <topology evidence="1">Single-pass membrane protein</topology>
    </subcellularLocation>
</comment>
<dbReference type="EMBL" id="JAAGRN010000004">
    <property type="protein sequence ID" value="NDY82962.1"/>
    <property type="molecule type" value="Genomic_DNA"/>
</dbReference>
<keyword evidence="4" id="KW-0997">Cell inner membrane</keyword>
<organism evidence="11">
    <name type="scientific">Sheuella amnicola</name>
    <dbReference type="NCBI Taxonomy" id="2707330"/>
    <lineage>
        <taxon>Bacteria</taxon>
        <taxon>Pseudomonadati</taxon>
        <taxon>Pseudomonadota</taxon>
        <taxon>Betaproteobacteria</taxon>
        <taxon>Burkholderiales</taxon>
        <taxon>Alcaligenaceae</taxon>
        <taxon>Sheuella</taxon>
    </lineage>
</organism>
<feature type="transmembrane region" description="Helical" evidence="8">
    <location>
        <begin position="89"/>
        <end position="107"/>
    </location>
</feature>
<reference evidence="11" key="1">
    <citation type="submission" date="2020-02" db="EMBL/GenBank/DDBJ databases">
        <authorList>
            <person name="Chen W.-M."/>
        </authorList>
    </citation>
    <scope>NUCLEOTIDE SEQUENCE</scope>
    <source>
        <strain evidence="11">NBD-18</strain>
    </source>
</reference>
<comment type="caution">
    <text evidence="11">The sequence shown here is derived from an EMBL/GenBank/DDBJ whole genome shotgun (WGS) entry which is preliminary data.</text>
</comment>
<proteinExistence type="inferred from homology"/>
<evidence type="ECO:0000256" key="1">
    <source>
        <dbReference type="ARBA" id="ARBA00004377"/>
    </source>
</evidence>
<evidence type="ECO:0000256" key="3">
    <source>
        <dbReference type="ARBA" id="ARBA00022475"/>
    </source>
</evidence>
<evidence type="ECO:0000256" key="2">
    <source>
        <dbReference type="ARBA" id="ARBA00010423"/>
    </source>
</evidence>
<sequence length="109" mass="11826">MKHQESIADEVKAVQEKLISSVKGSLNDAEALLREAAGATGDRADELRAQAMKSLRQTREALNDAQDEALAQGRRVARATDHYVHDNPWQAIGVAGLVGLLLGVLLTRR</sequence>
<evidence type="ECO:0000256" key="7">
    <source>
        <dbReference type="ARBA" id="ARBA00023136"/>
    </source>
</evidence>
<dbReference type="AlphaFoldDB" id="A0A6B2QYA3"/>
<evidence type="ECO:0000259" key="9">
    <source>
        <dbReference type="Pfam" id="PF05957"/>
    </source>
</evidence>
<evidence type="ECO:0000256" key="4">
    <source>
        <dbReference type="ARBA" id="ARBA00022519"/>
    </source>
</evidence>
<dbReference type="InterPro" id="IPR010279">
    <property type="entry name" value="YqjD/ElaB"/>
</dbReference>
<dbReference type="InterPro" id="IPR043605">
    <property type="entry name" value="DUF883_C"/>
</dbReference>
<keyword evidence="5 8" id="KW-0812">Transmembrane</keyword>
<dbReference type="GO" id="GO:0005886">
    <property type="term" value="C:plasma membrane"/>
    <property type="evidence" value="ECO:0007669"/>
    <property type="project" value="UniProtKB-SubCell"/>
</dbReference>
<protein>
    <submittedName>
        <fullName evidence="11">DUF883 domain-containing protein</fullName>
    </submittedName>
</protein>
<gene>
    <name evidence="11" type="ORF">G3I67_06945</name>
</gene>
<dbReference type="RefSeq" id="WP_163653257.1">
    <property type="nucleotide sequence ID" value="NZ_JAAGRN010000004.1"/>
</dbReference>
<dbReference type="PANTHER" id="PTHR35893:SF3">
    <property type="entry name" value="INNER MEMBRANE PROTEIN"/>
    <property type="match status" value="1"/>
</dbReference>
<name>A0A6B2QYA3_9BURK</name>
<comment type="similarity">
    <text evidence="2">Belongs to the ElaB/YgaM/YqjD family.</text>
</comment>
<dbReference type="PANTHER" id="PTHR35893">
    <property type="entry name" value="INNER MEMBRANE PROTEIN-RELATED"/>
    <property type="match status" value="1"/>
</dbReference>
<dbReference type="InterPro" id="IPR043604">
    <property type="entry name" value="DUF883_N"/>
</dbReference>
<keyword evidence="6 8" id="KW-1133">Transmembrane helix</keyword>
<evidence type="ECO:0000256" key="6">
    <source>
        <dbReference type="ARBA" id="ARBA00022989"/>
    </source>
</evidence>
<dbReference type="GO" id="GO:0043022">
    <property type="term" value="F:ribosome binding"/>
    <property type="evidence" value="ECO:0007669"/>
    <property type="project" value="InterPro"/>
</dbReference>
<keyword evidence="7 8" id="KW-0472">Membrane</keyword>
<accession>A0A6B2QYA3</accession>
<evidence type="ECO:0000313" key="11">
    <source>
        <dbReference type="EMBL" id="NDY82962.1"/>
    </source>
</evidence>
<dbReference type="Pfam" id="PF19029">
    <property type="entry name" value="DUF883_C"/>
    <property type="match status" value="1"/>
</dbReference>
<keyword evidence="3" id="KW-1003">Cell membrane</keyword>
<evidence type="ECO:0000256" key="5">
    <source>
        <dbReference type="ARBA" id="ARBA00022692"/>
    </source>
</evidence>